<comment type="caution">
    <text evidence="1">The sequence shown here is derived from an EMBL/GenBank/DDBJ whole genome shotgun (WGS) entry which is preliminary data.</text>
</comment>
<gene>
    <name evidence="1" type="ORF">AB4Y32_00850</name>
</gene>
<evidence type="ECO:0000313" key="2">
    <source>
        <dbReference type="Proteomes" id="UP001558850"/>
    </source>
</evidence>
<sequence>MFTRLFITSVRGRANPAAPRSPVVQPRITRFQHLLASLIATLTTLTSLGIATYTAWHRAGLSVERLMTVALSAVAVLCVHLLPVAWRVLHVRGRVAAAALWVFSFGVVLFGQVSFFVVSQQHAGNERAALIPMRATPTTLNTPAGRTLTEIANDAAKLNADLAIVKARNCVGDCPTLKARSAIIAAKLAALNTEADEARRREASEDRQNELVDREEAERATLRADPIASVVASWLHTTESFLELMLAVACAVVLEGAAIMGWLLVSVASGRAGGRDDDRAAAVSGRETVVANPDAVAHQSKIATADSRVLTAESLGAAAAQGATTTADDVSAVASDDERLLKKIHQAALCGELDPTQDSIRKLLRCRQPKAGRLNRLYQERFGGVQNRRAA</sequence>
<name>A0ACC6TSI9_9BURK</name>
<keyword evidence="2" id="KW-1185">Reference proteome</keyword>
<evidence type="ECO:0000313" key="1">
    <source>
        <dbReference type="EMBL" id="MEX3930360.1"/>
    </source>
</evidence>
<proteinExistence type="predicted"/>
<dbReference type="Proteomes" id="UP001558850">
    <property type="component" value="Unassembled WGS sequence"/>
</dbReference>
<dbReference type="EMBL" id="JBFRCH010000001">
    <property type="protein sequence ID" value="MEX3930360.1"/>
    <property type="molecule type" value="Genomic_DNA"/>
</dbReference>
<accession>A0ACC6TSI9</accession>
<organism evidence="1 2">
    <name type="scientific">Paraburkholderia phymatum</name>
    <dbReference type="NCBI Taxonomy" id="148447"/>
    <lineage>
        <taxon>Bacteria</taxon>
        <taxon>Pseudomonadati</taxon>
        <taxon>Pseudomonadota</taxon>
        <taxon>Betaproteobacteria</taxon>
        <taxon>Burkholderiales</taxon>
        <taxon>Burkholderiaceae</taxon>
        <taxon>Paraburkholderia</taxon>
    </lineage>
</organism>
<reference evidence="1" key="1">
    <citation type="submission" date="2024-07" db="EMBL/GenBank/DDBJ databases">
        <title>A survey of Mimosa microsymbionts across Brazilian biomes reveals a high diversity of Paraburkholderia nodulating endemic species, but also that Cupriavidus is common as a symbiont of widespread species.</title>
        <authorList>
            <person name="Rouws L."/>
            <person name="Barauna A."/>
            <person name="Beukes C."/>
            <person name="Rouws J.R.C."/>
            <person name="De Faria S.M."/>
            <person name="Gross E."/>
            <person name="Bueno Dos Reis Junior F."/>
            <person name="Simon M.F."/>
            <person name="Maluk M."/>
            <person name="Odee D.W."/>
            <person name="Kenicer G."/>
            <person name="Young J.P.W."/>
            <person name="Reis V.M."/>
            <person name="Zilli J."/>
            <person name="James E.K."/>
        </authorList>
    </citation>
    <scope>NUCLEOTIDE SEQUENCE</scope>
    <source>
        <strain evidence="1">EG181B</strain>
    </source>
</reference>
<protein>
    <submittedName>
        <fullName evidence="1">Uncharacterized protein</fullName>
    </submittedName>
</protein>